<proteinExistence type="inferred from homology"/>
<dbReference type="GO" id="GO:0003677">
    <property type="term" value="F:DNA binding"/>
    <property type="evidence" value="ECO:0007669"/>
    <property type="project" value="UniProtKB-KW"/>
</dbReference>
<dbReference type="PANTHER" id="PTHR12532">
    <property type="entry name" value="TRANSLATIONAL ACTIVATOR OF CYTOCHROME C OXIDASE 1"/>
    <property type="match status" value="1"/>
</dbReference>
<evidence type="ECO:0000313" key="9">
    <source>
        <dbReference type="Proteomes" id="UP000709672"/>
    </source>
</evidence>
<keyword evidence="2" id="KW-0963">Cytoplasm</keyword>
<evidence type="ECO:0000313" key="8">
    <source>
        <dbReference type="EMBL" id="MBI2466025.1"/>
    </source>
</evidence>
<protein>
    <submittedName>
        <fullName evidence="8">YebC/PmpR family DNA-binding transcriptional regulator</fullName>
    </submittedName>
</protein>
<keyword evidence="3" id="KW-0805">Transcription regulation</keyword>
<name>A0A931YDN2_9BACT</name>
<evidence type="ECO:0000259" key="7">
    <source>
        <dbReference type="Pfam" id="PF20772"/>
    </source>
</evidence>
<dbReference type="InterPro" id="IPR017856">
    <property type="entry name" value="Integrase-like_N"/>
</dbReference>
<dbReference type="FunFam" id="1.10.10.200:FF:000002">
    <property type="entry name" value="Probable transcriptional regulatory protein CLM62_37755"/>
    <property type="match status" value="1"/>
</dbReference>
<dbReference type="Pfam" id="PF20772">
    <property type="entry name" value="TACO1_YebC_N"/>
    <property type="match status" value="1"/>
</dbReference>
<dbReference type="Pfam" id="PF01709">
    <property type="entry name" value="Transcrip_reg"/>
    <property type="match status" value="1"/>
</dbReference>
<reference evidence="8" key="1">
    <citation type="submission" date="2020-07" db="EMBL/GenBank/DDBJ databases">
        <title>Huge and variable diversity of episymbiotic CPR bacteria and DPANN archaea in groundwater ecosystems.</title>
        <authorList>
            <person name="He C.Y."/>
            <person name="Keren R."/>
            <person name="Whittaker M."/>
            <person name="Farag I.F."/>
            <person name="Doudna J."/>
            <person name="Cate J.H.D."/>
            <person name="Banfield J.F."/>
        </authorList>
    </citation>
    <scope>NUCLEOTIDE SEQUENCE</scope>
    <source>
        <strain evidence="8">NC_groundwater_418_Ag_B-0.1um_45_10</strain>
    </source>
</reference>
<accession>A0A931YDN2</accession>
<dbReference type="InterPro" id="IPR048300">
    <property type="entry name" value="TACO1_YebC-like_2nd/3rd_dom"/>
</dbReference>
<evidence type="ECO:0000256" key="2">
    <source>
        <dbReference type="ARBA" id="ARBA00022490"/>
    </source>
</evidence>
<evidence type="ECO:0000256" key="1">
    <source>
        <dbReference type="ARBA" id="ARBA00008724"/>
    </source>
</evidence>
<organism evidence="8 9">
    <name type="scientific">Candidatus Sungiibacteriota bacterium</name>
    <dbReference type="NCBI Taxonomy" id="2750080"/>
    <lineage>
        <taxon>Bacteria</taxon>
        <taxon>Candidatus Sungiibacteriota</taxon>
    </lineage>
</organism>
<dbReference type="Proteomes" id="UP000709672">
    <property type="component" value="Unassembled WGS sequence"/>
</dbReference>
<sequence length="181" mass="19951">MSGHSKWSKIKRKKELTDAKKGQLFSKLSKIIEIAAKKGGDIKTNLSLKAAVDQARAENMPSDNIVRAIKKGLGVLEGEVLEEVVYEAYGPGGAALLITTLTSNKNKTVSEIKHILAQHEASLSGTGSVKWLFEAKYETGGIKWLAKQVFKLNPEDENKFLMLMSDLDDQEDVIEVYTNAE</sequence>
<dbReference type="PANTHER" id="PTHR12532:SF6">
    <property type="entry name" value="TRANSCRIPTIONAL REGULATORY PROTEIN YEBC-RELATED"/>
    <property type="match status" value="1"/>
</dbReference>
<keyword evidence="5" id="KW-0804">Transcription</keyword>
<dbReference type="GO" id="GO:0005829">
    <property type="term" value="C:cytosol"/>
    <property type="evidence" value="ECO:0007669"/>
    <property type="project" value="TreeGrafter"/>
</dbReference>
<dbReference type="InterPro" id="IPR026564">
    <property type="entry name" value="Transcrip_reg_TACO1-like_dom3"/>
</dbReference>
<dbReference type="AlphaFoldDB" id="A0A931YDN2"/>
<comment type="caution">
    <text evidence="8">The sequence shown here is derived from an EMBL/GenBank/DDBJ whole genome shotgun (WGS) entry which is preliminary data.</text>
</comment>
<gene>
    <name evidence="8" type="ORF">HYV66_02220</name>
</gene>
<feature type="domain" description="TACO1/YebC-like N-terminal" evidence="7">
    <location>
        <begin position="5"/>
        <end position="74"/>
    </location>
</feature>
<dbReference type="Gene3D" id="1.10.10.200">
    <property type="match status" value="1"/>
</dbReference>
<comment type="similarity">
    <text evidence="1">Belongs to the TACO1 family.</text>
</comment>
<dbReference type="InterPro" id="IPR029072">
    <property type="entry name" value="YebC-like"/>
</dbReference>
<keyword evidence="4 8" id="KW-0238">DNA-binding</keyword>
<dbReference type="InterPro" id="IPR002876">
    <property type="entry name" value="Transcrip_reg_TACO1-like"/>
</dbReference>
<dbReference type="EMBL" id="JACPHQ010000027">
    <property type="protein sequence ID" value="MBI2466025.1"/>
    <property type="molecule type" value="Genomic_DNA"/>
</dbReference>
<evidence type="ECO:0000256" key="5">
    <source>
        <dbReference type="ARBA" id="ARBA00023163"/>
    </source>
</evidence>
<evidence type="ECO:0000259" key="6">
    <source>
        <dbReference type="Pfam" id="PF01709"/>
    </source>
</evidence>
<dbReference type="Gene3D" id="3.30.70.980">
    <property type="match status" value="1"/>
</dbReference>
<evidence type="ECO:0000256" key="3">
    <source>
        <dbReference type="ARBA" id="ARBA00023015"/>
    </source>
</evidence>
<dbReference type="InterPro" id="IPR049083">
    <property type="entry name" value="TACO1_YebC_N"/>
</dbReference>
<dbReference type="SUPFAM" id="SSF75625">
    <property type="entry name" value="YebC-like"/>
    <property type="match status" value="1"/>
</dbReference>
<evidence type="ECO:0000256" key="4">
    <source>
        <dbReference type="ARBA" id="ARBA00023125"/>
    </source>
</evidence>
<feature type="domain" description="TACO1/YebC-like second and third" evidence="6">
    <location>
        <begin position="81"/>
        <end position="136"/>
    </location>
</feature>